<evidence type="ECO:0000259" key="4">
    <source>
        <dbReference type="PROSITE" id="PS50887"/>
    </source>
</evidence>
<dbReference type="InterPro" id="IPR000160">
    <property type="entry name" value="GGDEF_dom"/>
</dbReference>
<feature type="transmembrane region" description="Helical" evidence="2">
    <location>
        <begin position="251"/>
        <end position="273"/>
    </location>
</feature>
<dbReference type="AlphaFoldDB" id="A0A3D0KGU7"/>
<keyword evidence="2" id="KW-1133">Transmembrane helix</keyword>
<accession>A0A3D0KGU7</accession>
<dbReference type="PROSITE" id="PS50887">
    <property type="entry name" value="GGDEF"/>
    <property type="match status" value="1"/>
</dbReference>
<dbReference type="InterPro" id="IPR011623">
    <property type="entry name" value="7TMR_DISM_rcpt_extracell_dom1"/>
</dbReference>
<dbReference type="SUPFAM" id="SSF55073">
    <property type="entry name" value="Nucleotide cyclase"/>
    <property type="match status" value="1"/>
</dbReference>
<keyword evidence="2" id="KW-0472">Membrane</keyword>
<dbReference type="Gene3D" id="2.60.40.2380">
    <property type="match status" value="1"/>
</dbReference>
<keyword evidence="2" id="KW-0812">Transmembrane</keyword>
<protein>
    <submittedName>
        <fullName evidence="5">GGDEF domain-containing protein</fullName>
    </submittedName>
</protein>
<feature type="transmembrane region" description="Helical" evidence="2">
    <location>
        <begin position="372"/>
        <end position="392"/>
    </location>
</feature>
<dbReference type="Pfam" id="PF07696">
    <property type="entry name" value="7TMR-DISMED2"/>
    <property type="match status" value="1"/>
</dbReference>
<feature type="domain" description="GGDEF" evidence="4">
    <location>
        <begin position="462"/>
        <end position="597"/>
    </location>
</feature>
<feature type="transmembrane region" description="Helical" evidence="2">
    <location>
        <begin position="311"/>
        <end position="330"/>
    </location>
</feature>
<dbReference type="PANTHER" id="PTHR46663:SF2">
    <property type="entry name" value="GGDEF DOMAIN-CONTAINING PROTEIN"/>
    <property type="match status" value="1"/>
</dbReference>
<dbReference type="Pfam" id="PF07695">
    <property type="entry name" value="7TMR-DISM_7TM"/>
    <property type="match status" value="1"/>
</dbReference>
<dbReference type="EMBL" id="DOTR01000059">
    <property type="protein sequence ID" value="HCA02792.1"/>
    <property type="molecule type" value="Genomic_DNA"/>
</dbReference>
<dbReference type="NCBIfam" id="TIGR00254">
    <property type="entry name" value="GGDEF"/>
    <property type="match status" value="1"/>
</dbReference>
<evidence type="ECO:0000256" key="1">
    <source>
        <dbReference type="ARBA" id="ARBA00001946"/>
    </source>
</evidence>
<evidence type="ECO:0000256" key="3">
    <source>
        <dbReference type="SAM" id="SignalP"/>
    </source>
</evidence>
<dbReference type="SMART" id="SM00267">
    <property type="entry name" value="GGDEF"/>
    <property type="match status" value="1"/>
</dbReference>
<feature type="transmembrane region" description="Helical" evidence="2">
    <location>
        <begin position="342"/>
        <end position="360"/>
    </location>
</feature>
<dbReference type="FunFam" id="3.30.70.270:FF:000001">
    <property type="entry name" value="Diguanylate cyclase domain protein"/>
    <property type="match status" value="1"/>
</dbReference>
<feature type="transmembrane region" description="Helical" evidence="2">
    <location>
        <begin position="189"/>
        <end position="212"/>
    </location>
</feature>
<dbReference type="Pfam" id="PF00990">
    <property type="entry name" value="GGDEF"/>
    <property type="match status" value="1"/>
</dbReference>
<reference evidence="5" key="1">
    <citation type="journal article" date="2018" name="Nat. Biotechnol.">
        <title>A standardized bacterial taxonomy based on genome phylogeny substantially revises the tree of life.</title>
        <authorList>
            <person name="Parks D.H."/>
            <person name="Chuvochina M."/>
            <person name="Waite D.W."/>
            <person name="Rinke C."/>
            <person name="Skarshewski A."/>
            <person name="Chaumeil P.A."/>
            <person name="Hugenholtz P."/>
        </authorList>
    </citation>
    <scope>NUCLEOTIDE SEQUENCE [LARGE SCALE GENOMIC DNA]</scope>
    <source>
        <strain evidence="5">UBA11284</strain>
    </source>
</reference>
<feature type="chain" id="PRO_5017836210" evidence="3">
    <location>
        <begin position="28"/>
        <end position="597"/>
    </location>
</feature>
<dbReference type="InterPro" id="IPR052163">
    <property type="entry name" value="DGC-Regulatory_Protein"/>
</dbReference>
<dbReference type="GO" id="GO:0003824">
    <property type="term" value="F:catalytic activity"/>
    <property type="evidence" value="ECO:0007669"/>
    <property type="project" value="UniProtKB-ARBA"/>
</dbReference>
<dbReference type="InterPro" id="IPR029787">
    <property type="entry name" value="Nucleotide_cyclase"/>
</dbReference>
<dbReference type="InterPro" id="IPR011622">
    <property type="entry name" value="7TMR_DISM_rcpt_extracell_dom2"/>
</dbReference>
<dbReference type="Gene3D" id="3.30.70.270">
    <property type="match status" value="1"/>
</dbReference>
<comment type="cofactor">
    <cofactor evidence="1">
        <name>Mg(2+)</name>
        <dbReference type="ChEBI" id="CHEBI:18420"/>
    </cofactor>
</comment>
<dbReference type="CDD" id="cd01949">
    <property type="entry name" value="GGDEF"/>
    <property type="match status" value="1"/>
</dbReference>
<organism evidence="5">
    <name type="scientific">Halomonas campaniensis</name>
    <dbReference type="NCBI Taxonomy" id="213554"/>
    <lineage>
        <taxon>Bacteria</taxon>
        <taxon>Pseudomonadati</taxon>
        <taxon>Pseudomonadota</taxon>
        <taxon>Gammaproteobacteria</taxon>
        <taxon>Oceanospirillales</taxon>
        <taxon>Halomonadaceae</taxon>
        <taxon>Halomonas</taxon>
    </lineage>
</organism>
<evidence type="ECO:0000256" key="2">
    <source>
        <dbReference type="SAM" id="Phobius"/>
    </source>
</evidence>
<feature type="signal peptide" evidence="3">
    <location>
        <begin position="1"/>
        <end position="27"/>
    </location>
</feature>
<sequence>MDAYCWLKRLPAGLLVLIISWHSQASAAATIVVSPEQARYDLNEASGYWNTLESLNLRDVLALSPSFKPVHHASNLHFGYTQSDVWLKTQIRNASSLPTTWMVKFEYPFLDHVTLYTLREHASDVQYSGSAVPIDERSIAHRQAVFPVMLVGGETVTLYTQVKATGSKFLSYSLMTPEAFYTQNDRHNFWLATYFGMLLALSIYNLLLFFVLKEHVFLYYALFAFGFTLASLTFNGLGTLMFWSFLGDNTARLVAIGFTFASAMGALFTQSFLNTAIYCPRWHHIITLFRGYCYIALVAMIFLPLQPALRLMDITGFAASLLMLVCGIYCSWRRVPSARIFVLAWSIFLLGASVFALRNLSILPANFLTLHGIQIGSAIEMLLLSFALAARFNKLKWQKERAQAETVAMLKKQEAVLEAKVAARTQALEKLANHDMLTGLLNRNGLTRCAEAALEHCRKTHTPLALVMCDLDCFKPINDQYGHEVGDFVLQQIAKRLVHVARGSDHCARFGGDEFILLLEGITDQTALEEMRNRIEQTVRSPIKLPDGTLVSVGVSIGICISYADNDTLASLLREADSQMYAAKSRQTTRYYGYGSA</sequence>
<feature type="transmembrane region" description="Helical" evidence="2">
    <location>
        <begin position="219"/>
        <end position="245"/>
    </location>
</feature>
<gene>
    <name evidence="5" type="ORF">DEO68_11555</name>
</gene>
<feature type="transmembrane region" description="Helical" evidence="2">
    <location>
        <begin position="285"/>
        <end position="305"/>
    </location>
</feature>
<name>A0A3D0KGU7_9GAMM</name>
<dbReference type="InterPro" id="IPR043128">
    <property type="entry name" value="Rev_trsase/Diguanyl_cyclase"/>
</dbReference>
<dbReference type="PANTHER" id="PTHR46663">
    <property type="entry name" value="DIGUANYLATE CYCLASE DGCT-RELATED"/>
    <property type="match status" value="1"/>
</dbReference>
<evidence type="ECO:0000313" key="5">
    <source>
        <dbReference type="EMBL" id="HCA02792.1"/>
    </source>
</evidence>
<keyword evidence="3" id="KW-0732">Signal</keyword>
<proteinExistence type="predicted"/>
<comment type="caution">
    <text evidence="5">The sequence shown here is derived from an EMBL/GenBank/DDBJ whole genome shotgun (WGS) entry which is preliminary data.</text>
</comment>